<dbReference type="InterPro" id="IPR055270">
    <property type="entry name" value="Glyco_tran_10_C"/>
</dbReference>
<dbReference type="FunFam" id="3.40.50.11660:FF:000002">
    <property type="entry name" value="Alpha-(1,3)-fucosyltransferase"/>
    <property type="match status" value="1"/>
</dbReference>
<dbReference type="UniPathway" id="UPA00378"/>
<dbReference type="InterPro" id="IPR031481">
    <property type="entry name" value="Glyco_tran_10_N"/>
</dbReference>
<sequence length="373" mass="43068">MEPIKKVFLVLGLSVLLGIFILGCLATLEDRRFVYIAPTIKRNTAINTQVTLSTVKNGSRDTIILWYNIPSYLRSYVKYSKTKKCENVRSNCVLSMDNSDLHKSSVVIFTHSSLPGFPPTKSKSQIWMFNSLENKAYTQRPSPAWKNKFDWIMSYRRDADVSRPYGKIIRPDKSIERNYSEVFRQKTKFGVWMSGHCPVPSRRKEYIEKLQKYIDIDTFGACGKKKCGTRTVFKNDCLKNLAREYKFYFSFENNICRDYSTEKVFSIYKYDFNLSIIPVINGPPQASEYLPKGTFLSTLDYTSPESLAKKLKEIGSSESLYTQYLKEKDKYSSPDEPEIFRQAICNACQKLDQMGGETVSPKPDVMDIYKTEC</sequence>
<feature type="domain" description="Fucosyltransferase C-terminal" evidence="13">
    <location>
        <begin position="184"/>
        <end position="354"/>
    </location>
</feature>
<dbReference type="InParanoid" id="K1RCU7"/>
<dbReference type="PANTHER" id="PTHR48438:SF1">
    <property type="entry name" value="ALPHA-(1,3)-FUCOSYLTRANSFERASE C-RELATED"/>
    <property type="match status" value="1"/>
</dbReference>
<evidence type="ECO:0000256" key="9">
    <source>
        <dbReference type="ARBA" id="ARBA00023034"/>
    </source>
</evidence>
<comment type="similarity">
    <text evidence="3 12">Belongs to the glycosyltransferase 10 family.</text>
</comment>
<evidence type="ECO:0000256" key="8">
    <source>
        <dbReference type="ARBA" id="ARBA00022989"/>
    </source>
</evidence>
<feature type="domain" description="Fucosyltransferase N-terminal" evidence="14">
    <location>
        <begin position="61"/>
        <end position="166"/>
    </location>
</feature>
<evidence type="ECO:0000256" key="3">
    <source>
        <dbReference type="ARBA" id="ARBA00008919"/>
    </source>
</evidence>
<organism evidence="15">
    <name type="scientific">Magallana gigas</name>
    <name type="common">Pacific oyster</name>
    <name type="synonym">Crassostrea gigas</name>
    <dbReference type="NCBI Taxonomy" id="29159"/>
    <lineage>
        <taxon>Eukaryota</taxon>
        <taxon>Metazoa</taxon>
        <taxon>Spiralia</taxon>
        <taxon>Lophotrochozoa</taxon>
        <taxon>Mollusca</taxon>
        <taxon>Bivalvia</taxon>
        <taxon>Autobranchia</taxon>
        <taxon>Pteriomorphia</taxon>
        <taxon>Ostreida</taxon>
        <taxon>Ostreoidea</taxon>
        <taxon>Ostreidae</taxon>
        <taxon>Magallana</taxon>
    </lineage>
</organism>
<dbReference type="InterPro" id="IPR038577">
    <property type="entry name" value="GT10-like_C_sf"/>
</dbReference>
<dbReference type="Gene3D" id="3.40.50.11660">
    <property type="entry name" value="Glycosyl transferase family 10, C-terminal domain"/>
    <property type="match status" value="1"/>
</dbReference>
<evidence type="ECO:0000256" key="10">
    <source>
        <dbReference type="ARBA" id="ARBA00023136"/>
    </source>
</evidence>
<keyword evidence="6 12" id="KW-0812">Transmembrane</keyword>
<dbReference type="GO" id="GO:0000139">
    <property type="term" value="C:Golgi membrane"/>
    <property type="evidence" value="ECO:0007669"/>
    <property type="project" value="UniProtKB-SubCell"/>
</dbReference>
<dbReference type="AlphaFoldDB" id="K1RCU7"/>
<dbReference type="Pfam" id="PF17039">
    <property type="entry name" value="Glyco_tran_10_N"/>
    <property type="match status" value="1"/>
</dbReference>
<keyword evidence="8" id="KW-1133">Transmembrane helix</keyword>
<dbReference type="PANTHER" id="PTHR48438">
    <property type="entry name" value="ALPHA-(1,3)-FUCOSYLTRANSFERASE C-RELATED"/>
    <property type="match status" value="1"/>
</dbReference>
<dbReference type="EMBL" id="JH817869">
    <property type="protein sequence ID" value="EKC41499.1"/>
    <property type="molecule type" value="Genomic_DNA"/>
</dbReference>
<evidence type="ECO:0000256" key="6">
    <source>
        <dbReference type="ARBA" id="ARBA00022692"/>
    </source>
</evidence>
<keyword evidence="10" id="KW-0472">Membrane</keyword>
<evidence type="ECO:0000256" key="4">
    <source>
        <dbReference type="ARBA" id="ARBA00022676"/>
    </source>
</evidence>
<dbReference type="SUPFAM" id="SSF53756">
    <property type="entry name" value="UDP-Glycosyltransferase/glycogen phosphorylase"/>
    <property type="match status" value="1"/>
</dbReference>
<dbReference type="GO" id="GO:0032580">
    <property type="term" value="C:Golgi cisterna membrane"/>
    <property type="evidence" value="ECO:0007669"/>
    <property type="project" value="UniProtKB-SubCell"/>
</dbReference>
<dbReference type="HOGENOM" id="CLU_032075_3_2_1"/>
<evidence type="ECO:0000313" key="15">
    <source>
        <dbReference type="EMBL" id="EKC41499.1"/>
    </source>
</evidence>
<accession>K1RCU7</accession>
<keyword evidence="7" id="KW-0735">Signal-anchor</keyword>
<dbReference type="InterPro" id="IPR001503">
    <property type="entry name" value="Glyco_trans_10"/>
</dbReference>
<evidence type="ECO:0000256" key="12">
    <source>
        <dbReference type="RuleBase" id="RU003832"/>
    </source>
</evidence>
<reference evidence="15" key="1">
    <citation type="journal article" date="2012" name="Nature">
        <title>The oyster genome reveals stress adaptation and complexity of shell formation.</title>
        <authorList>
            <person name="Zhang G."/>
            <person name="Fang X."/>
            <person name="Guo X."/>
            <person name="Li L."/>
            <person name="Luo R."/>
            <person name="Xu F."/>
            <person name="Yang P."/>
            <person name="Zhang L."/>
            <person name="Wang X."/>
            <person name="Qi H."/>
            <person name="Xiong Z."/>
            <person name="Que H."/>
            <person name="Xie Y."/>
            <person name="Holland P.W."/>
            <person name="Paps J."/>
            <person name="Zhu Y."/>
            <person name="Wu F."/>
            <person name="Chen Y."/>
            <person name="Wang J."/>
            <person name="Peng C."/>
            <person name="Meng J."/>
            <person name="Yang L."/>
            <person name="Liu J."/>
            <person name="Wen B."/>
            <person name="Zhang N."/>
            <person name="Huang Z."/>
            <person name="Zhu Q."/>
            <person name="Feng Y."/>
            <person name="Mount A."/>
            <person name="Hedgecock D."/>
            <person name="Xu Z."/>
            <person name="Liu Y."/>
            <person name="Domazet-Loso T."/>
            <person name="Du Y."/>
            <person name="Sun X."/>
            <person name="Zhang S."/>
            <person name="Liu B."/>
            <person name="Cheng P."/>
            <person name="Jiang X."/>
            <person name="Li J."/>
            <person name="Fan D."/>
            <person name="Wang W."/>
            <person name="Fu W."/>
            <person name="Wang T."/>
            <person name="Wang B."/>
            <person name="Zhang J."/>
            <person name="Peng Z."/>
            <person name="Li Y."/>
            <person name="Li N."/>
            <person name="Wang J."/>
            <person name="Chen M."/>
            <person name="He Y."/>
            <person name="Tan F."/>
            <person name="Song X."/>
            <person name="Zheng Q."/>
            <person name="Huang R."/>
            <person name="Yang H."/>
            <person name="Du X."/>
            <person name="Chen L."/>
            <person name="Yang M."/>
            <person name="Gaffney P.M."/>
            <person name="Wang S."/>
            <person name="Luo L."/>
            <person name="She Z."/>
            <person name="Ming Y."/>
            <person name="Huang W."/>
            <person name="Zhang S."/>
            <person name="Huang B."/>
            <person name="Zhang Y."/>
            <person name="Qu T."/>
            <person name="Ni P."/>
            <person name="Miao G."/>
            <person name="Wang J."/>
            <person name="Wang Q."/>
            <person name="Steinberg C.E."/>
            <person name="Wang H."/>
            <person name="Li N."/>
            <person name="Qian L."/>
            <person name="Zhang G."/>
            <person name="Li Y."/>
            <person name="Yang H."/>
            <person name="Liu X."/>
            <person name="Wang J."/>
            <person name="Yin Y."/>
            <person name="Wang J."/>
        </authorList>
    </citation>
    <scope>NUCLEOTIDE SEQUENCE [LARGE SCALE GENOMIC DNA]</scope>
    <source>
        <strain evidence="15">05x7-T-G4-1.051#20</strain>
    </source>
</reference>
<keyword evidence="11" id="KW-0325">Glycoprotein</keyword>
<evidence type="ECO:0000256" key="2">
    <source>
        <dbReference type="ARBA" id="ARBA00004922"/>
    </source>
</evidence>
<evidence type="ECO:0000256" key="1">
    <source>
        <dbReference type="ARBA" id="ARBA00004323"/>
    </source>
</evidence>
<dbReference type="GO" id="GO:0008417">
    <property type="term" value="F:fucosyltransferase activity"/>
    <property type="evidence" value="ECO:0007669"/>
    <property type="project" value="InterPro"/>
</dbReference>
<keyword evidence="5 12" id="KW-0808">Transferase</keyword>
<comment type="subcellular location">
    <subcellularLocation>
        <location evidence="1">Golgi apparatus membrane</location>
        <topology evidence="1">Single-pass type II membrane protein</topology>
    </subcellularLocation>
    <subcellularLocation>
        <location evidence="12">Golgi apparatus</location>
        <location evidence="12">Golgi stack membrane</location>
        <topology evidence="12">Single-pass type II membrane protein</topology>
    </subcellularLocation>
</comment>
<evidence type="ECO:0000256" key="5">
    <source>
        <dbReference type="ARBA" id="ARBA00022679"/>
    </source>
</evidence>
<protein>
    <recommendedName>
        <fullName evidence="12">Fucosyltransferase</fullName>
        <ecNumber evidence="12">2.4.1.-</ecNumber>
    </recommendedName>
</protein>
<comment type="pathway">
    <text evidence="2">Protein modification; protein glycosylation.</text>
</comment>
<evidence type="ECO:0000259" key="14">
    <source>
        <dbReference type="Pfam" id="PF17039"/>
    </source>
</evidence>
<evidence type="ECO:0000256" key="11">
    <source>
        <dbReference type="ARBA" id="ARBA00023180"/>
    </source>
</evidence>
<dbReference type="OrthoDB" id="6085082at2759"/>
<evidence type="ECO:0000259" key="13">
    <source>
        <dbReference type="Pfam" id="PF00852"/>
    </source>
</evidence>
<name>K1RCU7_MAGGI</name>
<evidence type="ECO:0000256" key="7">
    <source>
        <dbReference type="ARBA" id="ARBA00022968"/>
    </source>
</evidence>
<keyword evidence="4 12" id="KW-0328">Glycosyltransferase</keyword>
<dbReference type="EC" id="2.4.1.-" evidence="12"/>
<proteinExistence type="inferred from homology"/>
<keyword evidence="9 12" id="KW-0333">Golgi apparatus</keyword>
<dbReference type="PROSITE" id="PS51257">
    <property type="entry name" value="PROKAR_LIPOPROTEIN"/>
    <property type="match status" value="1"/>
</dbReference>
<gene>
    <name evidence="15" type="ORF">CGI_10021382</name>
</gene>
<dbReference type="Pfam" id="PF00852">
    <property type="entry name" value="Glyco_transf_10"/>
    <property type="match status" value="1"/>
</dbReference>